<reference evidence="6 7" key="1">
    <citation type="submission" date="2024-11" db="EMBL/GenBank/DDBJ databases">
        <authorList>
            <person name="Heng Y.C."/>
            <person name="Lim A.C.H."/>
            <person name="Lee J.K.Y."/>
            <person name="Kittelmann S."/>
        </authorList>
    </citation>
    <scope>NUCLEOTIDE SEQUENCE [LARGE SCALE GENOMIC DNA]</scope>
    <source>
        <strain evidence="6 7">WILCCON 0185</strain>
    </source>
</reference>
<dbReference type="InterPro" id="IPR050859">
    <property type="entry name" value="Class-I_PLP-dep_aminotransf"/>
</dbReference>
<evidence type="ECO:0000259" key="5">
    <source>
        <dbReference type="Pfam" id="PF00155"/>
    </source>
</evidence>
<comment type="cofactor">
    <cofactor evidence="1">
        <name>pyridoxal 5'-phosphate</name>
        <dbReference type="ChEBI" id="CHEBI:597326"/>
    </cofactor>
</comment>
<name>A0ABW8T266_9CLOT</name>
<evidence type="ECO:0000256" key="1">
    <source>
        <dbReference type="ARBA" id="ARBA00001933"/>
    </source>
</evidence>
<feature type="domain" description="Aminotransferase class I/classII large" evidence="5">
    <location>
        <begin position="48"/>
        <end position="385"/>
    </location>
</feature>
<proteinExistence type="predicted"/>
<sequence>MNICYAERTSSIKASEIRELLKLTEMPDIISFAGGLPAPELFPIEKLESITTRVLREDGRAALQYSTTEGYAPLREIIAKQRMPKARVKATLDNIMITSGSQQGLEFSAKIFINEGDVIICESPSYLGALNAFKAYQPKFVEIPMDDDGMIVTELEKALEENPKAKMIYTIPDFQNPSGKTMSVERRKRVAELAKLYNIPVIEDCPYGELIFEGEQYPSIKSFDEDGYVIYLGTFSKTFCPGLRIGWVCADTEILQKYIIVKQGADLQCSSIAQRETALYMQTYDLDEHIANIRSIYKARRDVMLESIEKYFPKDVIFTRPKGGLFTWVELREDLDAALILKDALEEKVAYVPGSSFFANGDRANHFRLNYSCMNENLTLEGIKRLGGVLKKHY</sequence>
<dbReference type="InterPro" id="IPR004839">
    <property type="entry name" value="Aminotransferase_I/II_large"/>
</dbReference>
<dbReference type="PANTHER" id="PTHR42790:SF19">
    <property type="entry name" value="KYNURENINE_ALPHA-AMINOADIPATE AMINOTRANSFERASE, MITOCHONDRIAL"/>
    <property type="match status" value="1"/>
</dbReference>
<keyword evidence="2 6" id="KW-0032">Aminotransferase</keyword>
<dbReference type="GO" id="GO:0008483">
    <property type="term" value="F:transaminase activity"/>
    <property type="evidence" value="ECO:0007669"/>
    <property type="project" value="UniProtKB-KW"/>
</dbReference>
<organism evidence="6 7">
    <name type="scientific">Candidatus Clostridium stratigraminis</name>
    <dbReference type="NCBI Taxonomy" id="3381661"/>
    <lineage>
        <taxon>Bacteria</taxon>
        <taxon>Bacillati</taxon>
        <taxon>Bacillota</taxon>
        <taxon>Clostridia</taxon>
        <taxon>Eubacteriales</taxon>
        <taxon>Clostridiaceae</taxon>
        <taxon>Clostridium</taxon>
    </lineage>
</organism>
<evidence type="ECO:0000256" key="4">
    <source>
        <dbReference type="ARBA" id="ARBA00022898"/>
    </source>
</evidence>
<keyword evidence="7" id="KW-1185">Reference proteome</keyword>
<evidence type="ECO:0000313" key="7">
    <source>
        <dbReference type="Proteomes" id="UP001623591"/>
    </source>
</evidence>
<evidence type="ECO:0000256" key="3">
    <source>
        <dbReference type="ARBA" id="ARBA00022679"/>
    </source>
</evidence>
<comment type="caution">
    <text evidence="6">The sequence shown here is derived from an EMBL/GenBank/DDBJ whole genome shotgun (WGS) entry which is preliminary data.</text>
</comment>
<gene>
    <name evidence="6" type="ORF">ACJDUG_06575</name>
</gene>
<dbReference type="EMBL" id="JBJHZZ010000003">
    <property type="protein sequence ID" value="MFL0246628.1"/>
    <property type="molecule type" value="Genomic_DNA"/>
</dbReference>
<dbReference type="Proteomes" id="UP001623591">
    <property type="component" value="Unassembled WGS sequence"/>
</dbReference>
<dbReference type="InterPro" id="IPR015424">
    <property type="entry name" value="PyrdxlP-dep_Trfase"/>
</dbReference>
<accession>A0ABW8T266</accession>
<dbReference type="RefSeq" id="WP_406769105.1">
    <property type="nucleotide sequence ID" value="NZ_JBJHZZ010000003.1"/>
</dbReference>
<dbReference type="Gene3D" id="3.90.1150.10">
    <property type="entry name" value="Aspartate Aminotransferase, domain 1"/>
    <property type="match status" value="1"/>
</dbReference>
<dbReference type="PANTHER" id="PTHR42790">
    <property type="entry name" value="AMINOTRANSFERASE"/>
    <property type="match status" value="1"/>
</dbReference>
<dbReference type="Gene3D" id="3.40.640.10">
    <property type="entry name" value="Type I PLP-dependent aspartate aminotransferase-like (Major domain)"/>
    <property type="match status" value="1"/>
</dbReference>
<keyword evidence="3" id="KW-0808">Transferase</keyword>
<dbReference type="InterPro" id="IPR015421">
    <property type="entry name" value="PyrdxlP-dep_Trfase_major"/>
</dbReference>
<evidence type="ECO:0000256" key="2">
    <source>
        <dbReference type="ARBA" id="ARBA00022576"/>
    </source>
</evidence>
<dbReference type="CDD" id="cd00609">
    <property type="entry name" value="AAT_like"/>
    <property type="match status" value="1"/>
</dbReference>
<dbReference type="SUPFAM" id="SSF53383">
    <property type="entry name" value="PLP-dependent transferases"/>
    <property type="match status" value="1"/>
</dbReference>
<dbReference type="InterPro" id="IPR015422">
    <property type="entry name" value="PyrdxlP-dep_Trfase_small"/>
</dbReference>
<evidence type="ECO:0000313" key="6">
    <source>
        <dbReference type="EMBL" id="MFL0246628.1"/>
    </source>
</evidence>
<protein>
    <submittedName>
        <fullName evidence="6">PLP-dependent aminotransferase family protein</fullName>
    </submittedName>
</protein>
<dbReference type="Pfam" id="PF00155">
    <property type="entry name" value="Aminotran_1_2"/>
    <property type="match status" value="1"/>
</dbReference>
<keyword evidence="4" id="KW-0663">Pyridoxal phosphate</keyword>